<accession>A0ABQ3HY34</accession>
<reference evidence="5" key="1">
    <citation type="journal article" date="2019" name="Int. J. Syst. Evol. Microbiol.">
        <title>The Global Catalogue of Microorganisms (GCM) 10K type strain sequencing project: providing services to taxonomists for standard genome sequencing and annotation.</title>
        <authorList>
            <consortium name="The Broad Institute Genomics Platform"/>
            <consortium name="The Broad Institute Genome Sequencing Center for Infectious Disease"/>
            <person name="Wu L."/>
            <person name="Ma J."/>
        </authorList>
    </citation>
    <scope>NUCLEOTIDE SEQUENCE [LARGE SCALE GENOMIC DNA]</scope>
    <source>
        <strain evidence="5">CGMCC 1.12966</strain>
    </source>
</reference>
<dbReference type="EMBL" id="BNAF01000012">
    <property type="protein sequence ID" value="GHE45085.1"/>
    <property type="molecule type" value="Genomic_DNA"/>
</dbReference>
<name>A0ABQ3HY34_9SPHI</name>
<dbReference type="RefSeq" id="WP_189627560.1">
    <property type="nucleotide sequence ID" value="NZ_BNAF01000012.1"/>
</dbReference>
<dbReference type="InterPro" id="IPR049492">
    <property type="entry name" value="BD-FAE-like_dom"/>
</dbReference>
<dbReference type="Pfam" id="PF20434">
    <property type="entry name" value="BD-FAE"/>
    <property type="match status" value="1"/>
</dbReference>
<gene>
    <name evidence="4" type="ORF">GCM10017764_30470</name>
</gene>
<evidence type="ECO:0000256" key="1">
    <source>
        <dbReference type="ARBA" id="ARBA00022801"/>
    </source>
</evidence>
<feature type="domain" description="BD-FAE-like" evidence="3">
    <location>
        <begin position="48"/>
        <end position="213"/>
    </location>
</feature>
<dbReference type="InterPro" id="IPR029058">
    <property type="entry name" value="AB_hydrolase_fold"/>
</dbReference>
<protein>
    <submittedName>
        <fullName evidence="4">Lipase</fullName>
    </submittedName>
</protein>
<evidence type="ECO:0000256" key="2">
    <source>
        <dbReference type="SAM" id="SignalP"/>
    </source>
</evidence>
<sequence length="273" mass="30782">MRTVLLFFISLSTFFNAHSQAVQAYTTVENIDYVEKPVSDYQRAQCQLDIHYPTEGEKRPIIIWYHGGGLTGGRKEIPSFLKEKGYVIVGVGYRFSPLVKVEDIIQDAAKSVSFVLKHAEKYNGDAGKMFLSGHSAGGYLALMLGLNKRYLKEEGLDANQLAGIIPFSGQAITHFTARKEQGVDEKQPTIDAYSPLFWVRKDAAPIVLLTGDREKEMLGRYEENAYLKRMLNVVGHRDTRLLEFDGYGHDMVYPGLPVLLDEVSRILKQKDTN</sequence>
<keyword evidence="5" id="KW-1185">Reference proteome</keyword>
<dbReference type="InterPro" id="IPR050300">
    <property type="entry name" value="GDXG_lipolytic_enzyme"/>
</dbReference>
<organism evidence="4 5">
    <name type="scientific">Sphingobacterium griseoflavum</name>
    <dbReference type="NCBI Taxonomy" id="1474952"/>
    <lineage>
        <taxon>Bacteria</taxon>
        <taxon>Pseudomonadati</taxon>
        <taxon>Bacteroidota</taxon>
        <taxon>Sphingobacteriia</taxon>
        <taxon>Sphingobacteriales</taxon>
        <taxon>Sphingobacteriaceae</taxon>
        <taxon>Sphingobacterium</taxon>
    </lineage>
</organism>
<proteinExistence type="predicted"/>
<dbReference type="PANTHER" id="PTHR48081">
    <property type="entry name" value="AB HYDROLASE SUPERFAMILY PROTEIN C4A8.06C"/>
    <property type="match status" value="1"/>
</dbReference>
<feature type="signal peptide" evidence="2">
    <location>
        <begin position="1"/>
        <end position="24"/>
    </location>
</feature>
<dbReference type="Proteomes" id="UP000620550">
    <property type="component" value="Unassembled WGS sequence"/>
</dbReference>
<dbReference type="Gene3D" id="3.40.50.1820">
    <property type="entry name" value="alpha/beta hydrolase"/>
    <property type="match status" value="1"/>
</dbReference>
<dbReference type="SUPFAM" id="SSF53474">
    <property type="entry name" value="alpha/beta-Hydrolases"/>
    <property type="match status" value="1"/>
</dbReference>
<keyword evidence="2" id="KW-0732">Signal</keyword>
<feature type="chain" id="PRO_5046855278" evidence="2">
    <location>
        <begin position="25"/>
        <end position="273"/>
    </location>
</feature>
<comment type="caution">
    <text evidence="4">The sequence shown here is derived from an EMBL/GenBank/DDBJ whole genome shotgun (WGS) entry which is preliminary data.</text>
</comment>
<evidence type="ECO:0000313" key="5">
    <source>
        <dbReference type="Proteomes" id="UP000620550"/>
    </source>
</evidence>
<dbReference type="PANTHER" id="PTHR48081:SF9">
    <property type="entry name" value="CARBOXYLESTERASE"/>
    <property type="match status" value="1"/>
</dbReference>
<keyword evidence="1" id="KW-0378">Hydrolase</keyword>
<evidence type="ECO:0000313" key="4">
    <source>
        <dbReference type="EMBL" id="GHE45085.1"/>
    </source>
</evidence>
<evidence type="ECO:0000259" key="3">
    <source>
        <dbReference type="Pfam" id="PF20434"/>
    </source>
</evidence>